<accession>A0A381NWT3</accession>
<sequence length="52" mass="6004">MDISSDQHNEAMAKFLVSRYERVVGVTVMSNETCQYESTLERIQTHDSDFFG</sequence>
<evidence type="ECO:0000313" key="1">
    <source>
        <dbReference type="EMBL" id="SUZ59082.1"/>
    </source>
</evidence>
<name>A0A381NWT3_9ZZZZ</name>
<protein>
    <submittedName>
        <fullName evidence="1">Uncharacterized protein</fullName>
    </submittedName>
</protein>
<dbReference type="EMBL" id="UINC01000662">
    <property type="protein sequence ID" value="SUZ59082.1"/>
    <property type="molecule type" value="Genomic_DNA"/>
</dbReference>
<proteinExistence type="predicted"/>
<organism evidence="1">
    <name type="scientific">marine metagenome</name>
    <dbReference type="NCBI Taxonomy" id="408172"/>
    <lineage>
        <taxon>unclassified sequences</taxon>
        <taxon>metagenomes</taxon>
        <taxon>ecological metagenomes</taxon>
    </lineage>
</organism>
<dbReference type="AlphaFoldDB" id="A0A381NWT3"/>
<gene>
    <name evidence="1" type="ORF">METZ01_LOCUS11936</name>
</gene>
<reference evidence="1" key="1">
    <citation type="submission" date="2018-05" db="EMBL/GenBank/DDBJ databases">
        <authorList>
            <person name="Lanie J.A."/>
            <person name="Ng W.-L."/>
            <person name="Kazmierczak K.M."/>
            <person name="Andrzejewski T.M."/>
            <person name="Davidsen T.M."/>
            <person name="Wayne K.J."/>
            <person name="Tettelin H."/>
            <person name="Glass J.I."/>
            <person name="Rusch D."/>
            <person name="Podicherti R."/>
            <person name="Tsui H.-C.T."/>
            <person name="Winkler M.E."/>
        </authorList>
    </citation>
    <scope>NUCLEOTIDE SEQUENCE</scope>
</reference>